<evidence type="ECO:0000256" key="1">
    <source>
        <dbReference type="ARBA" id="ARBA00022574"/>
    </source>
</evidence>
<evidence type="ECO:0000256" key="3">
    <source>
        <dbReference type="PROSITE-ProRule" id="PRU00221"/>
    </source>
</evidence>
<dbReference type="InterPro" id="IPR045227">
    <property type="entry name" value="WDR18/Ipi3/RID3"/>
</dbReference>
<dbReference type="STRING" id="400727.A0A2T7NRH5"/>
<proteinExistence type="predicted"/>
<dbReference type="Proteomes" id="UP000245119">
    <property type="component" value="Linkage Group LG10"/>
</dbReference>
<feature type="repeat" description="WD" evidence="3">
    <location>
        <begin position="119"/>
        <end position="152"/>
    </location>
</feature>
<accession>A0A2T7NRH5</accession>
<dbReference type="GO" id="GO:0120330">
    <property type="term" value="C:rixosome complex"/>
    <property type="evidence" value="ECO:0007669"/>
    <property type="project" value="TreeGrafter"/>
</dbReference>
<dbReference type="InterPro" id="IPR036322">
    <property type="entry name" value="WD40_repeat_dom_sf"/>
</dbReference>
<dbReference type="AlphaFoldDB" id="A0A2T7NRH5"/>
<sequence length="433" mass="47891">MALSTSHEVLITTGTSEQSWSACAWDILTGSSIRTFKGVTVGRRGLCVQANHTIIGASATKPFLQLWGLTKREDNQQKIVCPGKVTSLAVSFDGLYCVASIAEKLYVWEMNTGGLLAVLVGHYLTVTVIRFTDDGNYFVTGSDDGIVSAWSLADVISTTVSSATGPKPWHKWSAHPLAIKDIHVGCGGALARVISCSIDQTCKMWDINSGELMQTFVHEDEVHSVTMDKLELRLFAGLKNGDICSTPLYAQQWQKEHHPSSANTDSDQMVLKGHMDVVTCLSVSFDGSLLVSGSADNTVKVWNIFSGRLNYTLDHKGQVTNILLVLMDAPKYRISHQRPVPSFMQQLVSQQEKKVDRVFNLDIQNISQSSCCGVKRDYSRLLTSTEIPKEETVQKKDKKEAINQTNLVQELARLKQINQDMYTFITKNIVKPS</sequence>
<protein>
    <submittedName>
        <fullName evidence="4">Uncharacterized protein</fullName>
    </submittedName>
</protein>
<dbReference type="InterPro" id="IPR001680">
    <property type="entry name" value="WD40_rpt"/>
</dbReference>
<dbReference type="Gene3D" id="2.130.10.10">
    <property type="entry name" value="YVTN repeat-like/Quinoprotein amine dehydrogenase"/>
    <property type="match status" value="2"/>
</dbReference>
<dbReference type="InterPro" id="IPR019775">
    <property type="entry name" value="WD40_repeat_CS"/>
</dbReference>
<dbReference type="InterPro" id="IPR020472">
    <property type="entry name" value="WD40_PAC1"/>
</dbReference>
<gene>
    <name evidence="4" type="ORF">C0Q70_17048</name>
</gene>
<dbReference type="PANTHER" id="PTHR18763">
    <property type="entry name" value="WD-REPEAT PROTEIN 18"/>
    <property type="match status" value="1"/>
</dbReference>
<evidence type="ECO:0000313" key="5">
    <source>
        <dbReference type="Proteomes" id="UP000245119"/>
    </source>
</evidence>
<dbReference type="PROSITE" id="PS00678">
    <property type="entry name" value="WD_REPEATS_1"/>
    <property type="match status" value="1"/>
</dbReference>
<dbReference type="PRINTS" id="PR00320">
    <property type="entry name" value="GPROTEINBRPT"/>
</dbReference>
<dbReference type="GO" id="GO:0005656">
    <property type="term" value="C:nuclear pre-replicative complex"/>
    <property type="evidence" value="ECO:0007669"/>
    <property type="project" value="TreeGrafter"/>
</dbReference>
<dbReference type="InterPro" id="IPR015943">
    <property type="entry name" value="WD40/YVTN_repeat-like_dom_sf"/>
</dbReference>
<dbReference type="PANTHER" id="PTHR18763:SF0">
    <property type="entry name" value="WD REPEAT-CONTAINING PROTEIN 18"/>
    <property type="match status" value="1"/>
</dbReference>
<dbReference type="OMA" id="GVNARIY"/>
<evidence type="ECO:0000256" key="2">
    <source>
        <dbReference type="ARBA" id="ARBA00022737"/>
    </source>
</evidence>
<reference evidence="4 5" key="1">
    <citation type="submission" date="2018-04" db="EMBL/GenBank/DDBJ databases">
        <title>The genome of golden apple snail Pomacea canaliculata provides insight into stress tolerance and invasive adaptation.</title>
        <authorList>
            <person name="Liu C."/>
            <person name="Liu B."/>
            <person name="Ren Y."/>
            <person name="Zhang Y."/>
            <person name="Wang H."/>
            <person name="Li S."/>
            <person name="Jiang F."/>
            <person name="Yin L."/>
            <person name="Zhang G."/>
            <person name="Qian W."/>
            <person name="Fan W."/>
        </authorList>
    </citation>
    <scope>NUCLEOTIDE SEQUENCE [LARGE SCALE GENOMIC DNA]</scope>
    <source>
        <strain evidence="4">SZHN2017</strain>
        <tissue evidence="4">Muscle</tissue>
    </source>
</reference>
<dbReference type="SMART" id="SM00320">
    <property type="entry name" value="WD40"/>
    <property type="match status" value="5"/>
</dbReference>
<dbReference type="GO" id="GO:0006261">
    <property type="term" value="P:DNA-templated DNA replication"/>
    <property type="evidence" value="ECO:0007669"/>
    <property type="project" value="TreeGrafter"/>
</dbReference>
<organism evidence="4 5">
    <name type="scientific">Pomacea canaliculata</name>
    <name type="common">Golden apple snail</name>
    <dbReference type="NCBI Taxonomy" id="400727"/>
    <lineage>
        <taxon>Eukaryota</taxon>
        <taxon>Metazoa</taxon>
        <taxon>Spiralia</taxon>
        <taxon>Lophotrochozoa</taxon>
        <taxon>Mollusca</taxon>
        <taxon>Gastropoda</taxon>
        <taxon>Caenogastropoda</taxon>
        <taxon>Architaenioglossa</taxon>
        <taxon>Ampullarioidea</taxon>
        <taxon>Ampullariidae</taxon>
        <taxon>Pomacea</taxon>
    </lineage>
</organism>
<keyword evidence="1 3" id="KW-0853">WD repeat</keyword>
<name>A0A2T7NRH5_POMCA</name>
<dbReference type="OrthoDB" id="756370at2759"/>
<keyword evidence="2" id="KW-0677">Repeat</keyword>
<dbReference type="PROSITE" id="PS50082">
    <property type="entry name" value="WD_REPEATS_2"/>
    <property type="match status" value="2"/>
</dbReference>
<dbReference type="EMBL" id="PZQS01000010">
    <property type="protein sequence ID" value="PVD23774.1"/>
    <property type="molecule type" value="Genomic_DNA"/>
</dbReference>
<comment type="caution">
    <text evidence="4">The sequence shown here is derived from an EMBL/GenBank/DDBJ whole genome shotgun (WGS) entry which is preliminary data.</text>
</comment>
<keyword evidence="5" id="KW-1185">Reference proteome</keyword>
<dbReference type="GO" id="GO:0006364">
    <property type="term" value="P:rRNA processing"/>
    <property type="evidence" value="ECO:0007669"/>
    <property type="project" value="TreeGrafter"/>
</dbReference>
<evidence type="ECO:0000313" key="4">
    <source>
        <dbReference type="EMBL" id="PVD23774.1"/>
    </source>
</evidence>
<dbReference type="SUPFAM" id="SSF50978">
    <property type="entry name" value="WD40 repeat-like"/>
    <property type="match status" value="1"/>
</dbReference>
<feature type="repeat" description="WD" evidence="3">
    <location>
        <begin position="271"/>
        <end position="312"/>
    </location>
</feature>
<dbReference type="PROSITE" id="PS50294">
    <property type="entry name" value="WD_REPEATS_REGION"/>
    <property type="match status" value="2"/>
</dbReference>
<dbReference type="Pfam" id="PF00400">
    <property type="entry name" value="WD40"/>
    <property type="match status" value="3"/>
</dbReference>